<dbReference type="Pfam" id="PF04172">
    <property type="entry name" value="LrgB"/>
    <property type="match status" value="1"/>
</dbReference>
<comment type="caution">
    <text evidence="7">The sequence shown here is derived from an EMBL/GenBank/DDBJ whole genome shotgun (WGS) entry which is preliminary data.</text>
</comment>
<keyword evidence="2" id="KW-1003">Cell membrane</keyword>
<evidence type="ECO:0000256" key="4">
    <source>
        <dbReference type="ARBA" id="ARBA00022989"/>
    </source>
</evidence>
<keyword evidence="4 6" id="KW-1133">Transmembrane helix</keyword>
<gene>
    <name evidence="7" type="primary">yxaC</name>
    <name evidence="7" type="ORF">ADA01nite_14950</name>
</gene>
<protein>
    <recommendedName>
        <fullName evidence="9">LrgB family protein</fullName>
    </recommendedName>
</protein>
<keyword evidence="5 6" id="KW-0472">Membrane</keyword>
<evidence type="ECO:0000313" key="8">
    <source>
        <dbReference type="Proteomes" id="UP000321157"/>
    </source>
</evidence>
<accession>A0A511V523</accession>
<keyword evidence="3 6" id="KW-0812">Transmembrane</keyword>
<feature type="transmembrane region" description="Helical" evidence="6">
    <location>
        <begin position="15"/>
        <end position="34"/>
    </location>
</feature>
<feature type="transmembrane region" description="Helical" evidence="6">
    <location>
        <begin position="162"/>
        <end position="183"/>
    </location>
</feature>
<dbReference type="GO" id="GO:0005886">
    <property type="term" value="C:plasma membrane"/>
    <property type="evidence" value="ECO:0007669"/>
    <property type="project" value="UniProtKB-SubCell"/>
</dbReference>
<comment type="subcellular location">
    <subcellularLocation>
        <location evidence="1">Cell membrane</location>
        <topology evidence="1">Multi-pass membrane protein</topology>
    </subcellularLocation>
</comment>
<dbReference type="PANTHER" id="PTHR30249">
    <property type="entry name" value="PUTATIVE SEROTONIN TRANSPORTER"/>
    <property type="match status" value="1"/>
</dbReference>
<keyword evidence="8" id="KW-1185">Reference proteome</keyword>
<reference evidence="7 8" key="1">
    <citation type="submission" date="2019-07" db="EMBL/GenBank/DDBJ databases">
        <title>Whole genome shotgun sequence of Aneurinibacillus danicus NBRC 102444.</title>
        <authorList>
            <person name="Hosoyama A."/>
            <person name="Uohara A."/>
            <person name="Ohji S."/>
            <person name="Ichikawa N."/>
        </authorList>
    </citation>
    <scope>NUCLEOTIDE SEQUENCE [LARGE SCALE GENOMIC DNA]</scope>
    <source>
        <strain evidence="7 8">NBRC 102444</strain>
    </source>
</reference>
<dbReference type="EMBL" id="BJXX01000062">
    <property type="protein sequence ID" value="GEN34035.1"/>
    <property type="molecule type" value="Genomic_DNA"/>
</dbReference>
<evidence type="ECO:0000313" key="7">
    <source>
        <dbReference type="EMBL" id="GEN34035.1"/>
    </source>
</evidence>
<dbReference type="AlphaFoldDB" id="A0A511V523"/>
<evidence type="ECO:0000256" key="3">
    <source>
        <dbReference type="ARBA" id="ARBA00022692"/>
    </source>
</evidence>
<feature type="transmembrane region" description="Helical" evidence="6">
    <location>
        <begin position="222"/>
        <end position="243"/>
    </location>
</feature>
<feature type="transmembrane region" description="Helical" evidence="6">
    <location>
        <begin position="106"/>
        <end position="126"/>
    </location>
</feature>
<feature type="transmembrane region" description="Helical" evidence="6">
    <location>
        <begin position="190"/>
        <end position="210"/>
    </location>
</feature>
<evidence type="ECO:0000256" key="1">
    <source>
        <dbReference type="ARBA" id="ARBA00004651"/>
    </source>
</evidence>
<dbReference type="Proteomes" id="UP000321157">
    <property type="component" value="Unassembled WGS sequence"/>
</dbReference>
<evidence type="ECO:0000256" key="5">
    <source>
        <dbReference type="ARBA" id="ARBA00023136"/>
    </source>
</evidence>
<sequence>MVSESSTTEKGKKNVSRAFIAIIMIVLTVAAYLCMNRLYRRFHLPFLIPTLTTTLTIIVILVCFQVPYKTYMIGGQWISLLLGPAIVSLAYPLYKQRDILLKNLVPVLGGVFVGSIVGIISGILFAQSLGFSKSLIFSLVPKSITIPVAMQIASELGGVPPLAAVFVMIAGFTGAVFGPYIFNRFRITDFLGRGIALGSASHAIGIGKALEYGEHTVSMGSVAMTLSAISGSIFGPLIVWFFYS</sequence>
<name>A0A511V523_9BACL</name>
<organism evidence="7 8">
    <name type="scientific">Aneurinibacillus danicus</name>
    <dbReference type="NCBI Taxonomy" id="267746"/>
    <lineage>
        <taxon>Bacteria</taxon>
        <taxon>Bacillati</taxon>
        <taxon>Bacillota</taxon>
        <taxon>Bacilli</taxon>
        <taxon>Bacillales</taxon>
        <taxon>Paenibacillaceae</taxon>
        <taxon>Aneurinibacillus group</taxon>
        <taxon>Aneurinibacillus</taxon>
    </lineage>
</organism>
<evidence type="ECO:0008006" key="9">
    <source>
        <dbReference type="Google" id="ProtNLM"/>
    </source>
</evidence>
<dbReference type="PANTHER" id="PTHR30249:SF17">
    <property type="entry name" value="HOLIN-LIKE PROTEIN CIDB"/>
    <property type="match status" value="1"/>
</dbReference>
<dbReference type="InterPro" id="IPR007300">
    <property type="entry name" value="CidB/LrgB"/>
</dbReference>
<evidence type="ECO:0000256" key="6">
    <source>
        <dbReference type="SAM" id="Phobius"/>
    </source>
</evidence>
<proteinExistence type="predicted"/>
<evidence type="ECO:0000256" key="2">
    <source>
        <dbReference type="ARBA" id="ARBA00022475"/>
    </source>
</evidence>
<feature type="transmembrane region" description="Helical" evidence="6">
    <location>
        <begin position="74"/>
        <end position="94"/>
    </location>
</feature>
<feature type="transmembrane region" description="Helical" evidence="6">
    <location>
        <begin position="46"/>
        <end position="68"/>
    </location>
</feature>